<dbReference type="KEGG" id="aten:116306152"/>
<feature type="transmembrane region" description="Helical" evidence="5">
    <location>
        <begin position="369"/>
        <end position="389"/>
    </location>
</feature>
<dbReference type="CDD" id="cd15039">
    <property type="entry name" value="7tmB3_Methuselah-like"/>
    <property type="match status" value="1"/>
</dbReference>
<dbReference type="PANTHER" id="PTHR45902:SF4">
    <property type="entry name" value="G-PROTEIN COUPLED RECEPTORS FAMILY 2 PROFILE 2 DOMAIN-CONTAINING PROTEIN"/>
    <property type="match status" value="1"/>
</dbReference>
<evidence type="ECO:0000256" key="2">
    <source>
        <dbReference type="ARBA" id="ARBA00022692"/>
    </source>
</evidence>
<feature type="transmembrane region" description="Helical" evidence="5">
    <location>
        <begin position="470"/>
        <end position="493"/>
    </location>
</feature>
<dbReference type="RefSeq" id="XP_031572058.1">
    <property type="nucleotide sequence ID" value="XM_031716198.1"/>
</dbReference>
<evidence type="ECO:0000256" key="5">
    <source>
        <dbReference type="SAM" id="Phobius"/>
    </source>
</evidence>
<keyword evidence="2 5" id="KW-0812">Transmembrane</keyword>
<dbReference type="PRINTS" id="PR02001">
    <property type="entry name" value="GCR1CAMPR"/>
</dbReference>
<name>A0A6P8J1R8_ACTTE</name>
<dbReference type="GO" id="GO:0016020">
    <property type="term" value="C:membrane"/>
    <property type="evidence" value="ECO:0007669"/>
    <property type="project" value="UniProtKB-SubCell"/>
</dbReference>
<protein>
    <submittedName>
        <fullName evidence="8">Adhesion G protein-coupled receptor E3-like</fullName>
    </submittedName>
</protein>
<dbReference type="AlphaFoldDB" id="A0A6P8J1R8"/>
<dbReference type="GO" id="GO:0004930">
    <property type="term" value="F:G protein-coupled receptor activity"/>
    <property type="evidence" value="ECO:0007669"/>
    <property type="project" value="InterPro"/>
</dbReference>
<accession>A0A6P8J1R8</accession>
<comment type="subcellular location">
    <subcellularLocation>
        <location evidence="1">Membrane</location>
        <topology evidence="1">Multi-pass membrane protein</topology>
    </subcellularLocation>
</comment>
<dbReference type="GeneID" id="116306152"/>
<evidence type="ECO:0000256" key="4">
    <source>
        <dbReference type="ARBA" id="ARBA00023136"/>
    </source>
</evidence>
<dbReference type="Proteomes" id="UP000515163">
    <property type="component" value="Unplaced"/>
</dbReference>
<feature type="transmembrane region" description="Helical" evidence="5">
    <location>
        <begin position="309"/>
        <end position="332"/>
    </location>
</feature>
<feature type="domain" description="G-protein coupled receptors family 2 profile 2" evidence="6">
    <location>
        <begin position="309"/>
        <end position="566"/>
    </location>
</feature>
<feature type="transmembrane region" description="Helical" evidence="5">
    <location>
        <begin position="542"/>
        <end position="564"/>
    </location>
</feature>
<dbReference type="Gene3D" id="1.20.1070.10">
    <property type="entry name" value="Rhodopsin 7-helix transmembrane proteins"/>
    <property type="match status" value="1"/>
</dbReference>
<dbReference type="InterPro" id="IPR000832">
    <property type="entry name" value="GPCR_2_secretin-like"/>
</dbReference>
<reference evidence="8" key="1">
    <citation type="submission" date="2025-08" db="UniProtKB">
        <authorList>
            <consortium name="RefSeq"/>
        </authorList>
    </citation>
    <scope>IDENTIFICATION</scope>
    <source>
        <tissue evidence="8">Tentacle</tissue>
    </source>
</reference>
<dbReference type="PANTHER" id="PTHR45902">
    <property type="entry name" value="LATROPHILIN RECEPTOR-LIKE PROTEIN A"/>
    <property type="match status" value="1"/>
</dbReference>
<feature type="transmembrane region" description="Helical" evidence="5">
    <location>
        <begin position="514"/>
        <end position="536"/>
    </location>
</feature>
<dbReference type="OrthoDB" id="5966762at2759"/>
<evidence type="ECO:0000313" key="7">
    <source>
        <dbReference type="Proteomes" id="UP000515163"/>
    </source>
</evidence>
<dbReference type="InterPro" id="IPR053231">
    <property type="entry name" value="GPCR_LN-TM7"/>
</dbReference>
<evidence type="ECO:0000256" key="3">
    <source>
        <dbReference type="ARBA" id="ARBA00022989"/>
    </source>
</evidence>
<sequence length="597" mass="67475">MHLGFVLVNSCPMSAHQRQSSKLCKQANQFNKLDILTSVPVFDLLSNKSYGNVFCASCSQRKTLAMWRVEAACNRTVPKETSQSELLKFIVSSHCTISSSPPSSVSVSRHRICVPRHKHKQYASIDDSSHTQKLRELCDSYAFPVCAITPDGNYLWFKNPHCLLFHGIFDMQDAHITCPSSDRPLPPLTILFDFRSTTNYVISRQLKDQDTPEEVMEKELECKEDHVFDAFTGKCRRIFESKSNCDLIKLEKSEYRIFQNGSLLFRGTMHTDQSYSIINGTVSVCVNLTKNYTVLESRFGKSSKLLDPITGLSISGCALSLISLLLLIISYLVLPDLRNLPGKIVLNIAVSMFAYLLLFFFINRTERPLVCRAIAISLHFFFLSMFFWMNVMAFDIHSTFTRKGNVDFKRRSPGCCAGLYLKYALYGWLGPLMIVVVSSGLDISQVYNVYIGYGSRGDEYCYINNPYAKLYTVVVPVGVILLYNCVALCHTVIHIKNVRKQTSTVANQSHQPGLPVVCIKMTSVIGVSWILGYLASSQSTAFLWYPYVVLNSLQGFLIFISYVLNRRVLKMYKAILLEMRGKRNSVASKRSTNMSPA</sequence>
<evidence type="ECO:0000313" key="8">
    <source>
        <dbReference type="RefSeq" id="XP_031572058.1"/>
    </source>
</evidence>
<keyword evidence="3 5" id="KW-1133">Transmembrane helix</keyword>
<keyword evidence="7" id="KW-1185">Reference proteome</keyword>
<evidence type="ECO:0000259" key="6">
    <source>
        <dbReference type="PROSITE" id="PS50261"/>
    </source>
</evidence>
<evidence type="ECO:0000256" key="1">
    <source>
        <dbReference type="ARBA" id="ARBA00004141"/>
    </source>
</evidence>
<dbReference type="GO" id="GO:0007166">
    <property type="term" value="P:cell surface receptor signaling pathway"/>
    <property type="evidence" value="ECO:0007669"/>
    <property type="project" value="InterPro"/>
</dbReference>
<dbReference type="Pfam" id="PF00002">
    <property type="entry name" value="7tm_2"/>
    <property type="match status" value="1"/>
</dbReference>
<organism evidence="7 8">
    <name type="scientific">Actinia tenebrosa</name>
    <name type="common">Australian red waratah sea anemone</name>
    <dbReference type="NCBI Taxonomy" id="6105"/>
    <lineage>
        <taxon>Eukaryota</taxon>
        <taxon>Metazoa</taxon>
        <taxon>Cnidaria</taxon>
        <taxon>Anthozoa</taxon>
        <taxon>Hexacorallia</taxon>
        <taxon>Actiniaria</taxon>
        <taxon>Actiniidae</taxon>
        <taxon>Actinia</taxon>
    </lineage>
</organism>
<dbReference type="InParanoid" id="A0A6P8J1R8"/>
<dbReference type="InterPro" id="IPR017981">
    <property type="entry name" value="GPCR_2-like_7TM"/>
</dbReference>
<dbReference type="InterPro" id="IPR022343">
    <property type="entry name" value="GCR1-cAMP_receptor"/>
</dbReference>
<keyword evidence="4 5" id="KW-0472">Membrane</keyword>
<gene>
    <name evidence="8" type="primary">LOC116306152</name>
</gene>
<proteinExistence type="predicted"/>
<dbReference type="PROSITE" id="PS50261">
    <property type="entry name" value="G_PROTEIN_RECEP_F2_4"/>
    <property type="match status" value="1"/>
</dbReference>
<feature type="transmembrane region" description="Helical" evidence="5">
    <location>
        <begin position="344"/>
        <end position="362"/>
    </location>
</feature>